<dbReference type="FunFam" id="3.30.70.330:FF:000051">
    <property type="entry name" value="Heterogeneous nuclear ribonucleoprotein 1"/>
    <property type="match status" value="1"/>
</dbReference>
<dbReference type="InterPro" id="IPR042563">
    <property type="entry name" value="Ribosomal_protein_eS8_euk"/>
</dbReference>
<dbReference type="CDD" id="cd11380">
    <property type="entry name" value="Ribosomal_S8e_like"/>
    <property type="match status" value="1"/>
</dbReference>
<evidence type="ECO:0000256" key="7">
    <source>
        <dbReference type="RuleBase" id="RU000669"/>
    </source>
</evidence>
<evidence type="ECO:0000259" key="9">
    <source>
        <dbReference type="PROSITE" id="PS50102"/>
    </source>
</evidence>
<feature type="compositionally biased region" description="Polar residues" evidence="8">
    <location>
        <begin position="463"/>
        <end position="473"/>
    </location>
</feature>
<dbReference type="Gene3D" id="3.10.290.70">
    <property type="match status" value="1"/>
</dbReference>
<dbReference type="GO" id="GO:0003735">
    <property type="term" value="F:structural constituent of ribosome"/>
    <property type="evidence" value="ECO:0007669"/>
    <property type="project" value="InterPro"/>
</dbReference>
<sequence>MESDLGKLFIGGISWDTDEERLKEYFRKYGEVVEAMIMRDRVTGRARGFGFVVFADPAVAERVIMDKHMIDGRTVEAKKAVPRDDQNILNRNVGGITGSPAPGRTKKIFVGGLASTVTESDFKNYFDQFGTITDVVVMYDHITQRPRGFGFITYDSEEAVDRVLHKTFHELNGKLVEVKRAVPKELSPGPGRSPVLGYNYGLSRGANILNNYAQGYNLSPLGGFGVRMDGRFNPLTSGRTGFPPFNTTGYGIGMNMEQAMNPSYGVSSNFGNSLGYGRIISPYYSGSPNRYNTPIGYGVGSGRNYSSLTSPTRNVWGNGGLSNPTNASGPGGYLGTASENFGSLGNSGANWSPSPPMQSGGNASGYTGGNSGYVSIDDNIGLARAAYGRNSGTVAAPPSSFAGSTGNFEGSYGDIYHGGSVYGDPTWRSATPDLDGSGSFGYGLGNISSEVAARTSEDYVGSYSATSRQTNRGISRDSMHKRRATGGKKKAWRKKRKYELGRQPANTKLSSNKTVRRIRVRGGNVKWRALRLDTGNYSWGSESVTRKTRVLDVVYNASNNELVRTQTLVKSAIVQVDAAPFKQWYLHHYGVDIGRKKKTTAAKKEGEEGETGTEETKKSNHVLRKLEKRQQNRKLEPHIEDQFASGRLLACITSRPGQCGRCDGIILEGKELEFYMKIQRKKGKGAA</sequence>
<dbReference type="InterPro" id="IPR022309">
    <property type="entry name" value="Ribosomal_Se8/biogenesis_NSA2"/>
</dbReference>
<dbReference type="GO" id="GO:1990904">
    <property type="term" value="C:ribonucleoprotein complex"/>
    <property type="evidence" value="ECO:0007669"/>
    <property type="project" value="UniProtKB-KW"/>
</dbReference>
<dbReference type="OrthoDB" id="1875751at2759"/>
<comment type="caution">
    <text evidence="10">The sequence shown here is derived from an EMBL/GenBank/DDBJ whole genome shotgun (WGS) entry which is preliminary data.</text>
</comment>
<dbReference type="PROSITE" id="PS50102">
    <property type="entry name" value="RRM"/>
    <property type="match status" value="2"/>
</dbReference>
<dbReference type="EMBL" id="BSYR01000035">
    <property type="protein sequence ID" value="GMJ01474.1"/>
    <property type="molecule type" value="Genomic_DNA"/>
</dbReference>
<dbReference type="InterPro" id="IPR001047">
    <property type="entry name" value="Ribosomal_eS8"/>
</dbReference>
<feature type="region of interest" description="Disordered" evidence="8">
    <location>
        <begin position="461"/>
        <end position="496"/>
    </location>
</feature>
<dbReference type="Gene3D" id="3.30.70.330">
    <property type="match status" value="2"/>
</dbReference>
<evidence type="ECO:0000256" key="5">
    <source>
        <dbReference type="ARBA" id="ARBA00023274"/>
    </source>
</evidence>
<dbReference type="InterPro" id="IPR012677">
    <property type="entry name" value="Nucleotide-bd_a/b_plait_sf"/>
</dbReference>
<dbReference type="InterPro" id="IPR000504">
    <property type="entry name" value="RRM_dom"/>
</dbReference>
<proteinExistence type="inferred from homology"/>
<organism evidence="10 11">
    <name type="scientific">Hibiscus trionum</name>
    <name type="common">Flower of an hour</name>
    <dbReference type="NCBI Taxonomy" id="183268"/>
    <lineage>
        <taxon>Eukaryota</taxon>
        <taxon>Viridiplantae</taxon>
        <taxon>Streptophyta</taxon>
        <taxon>Embryophyta</taxon>
        <taxon>Tracheophyta</taxon>
        <taxon>Spermatophyta</taxon>
        <taxon>Magnoliopsida</taxon>
        <taxon>eudicotyledons</taxon>
        <taxon>Gunneridae</taxon>
        <taxon>Pentapetalae</taxon>
        <taxon>rosids</taxon>
        <taxon>malvids</taxon>
        <taxon>Malvales</taxon>
        <taxon>Malvaceae</taxon>
        <taxon>Malvoideae</taxon>
        <taxon>Hibiscus</taxon>
    </lineage>
</organism>
<dbReference type="Proteomes" id="UP001165190">
    <property type="component" value="Unassembled WGS sequence"/>
</dbReference>
<dbReference type="Pfam" id="PF01201">
    <property type="entry name" value="Ribosomal_S8e"/>
    <property type="match status" value="1"/>
</dbReference>
<keyword evidence="2" id="KW-0677">Repeat</keyword>
<protein>
    <recommendedName>
        <fullName evidence="7">40S ribosomal protein S8</fullName>
    </recommendedName>
</protein>
<feature type="compositionally biased region" description="Polar residues" evidence="8">
    <location>
        <begin position="344"/>
        <end position="361"/>
    </location>
</feature>
<keyword evidence="3 6" id="KW-0694">RNA-binding</keyword>
<dbReference type="GO" id="GO:0005840">
    <property type="term" value="C:ribosome"/>
    <property type="evidence" value="ECO:0007669"/>
    <property type="project" value="UniProtKB-KW"/>
</dbReference>
<dbReference type="PROSITE" id="PS01193">
    <property type="entry name" value="RIBOSOMAL_S8E"/>
    <property type="match status" value="1"/>
</dbReference>
<evidence type="ECO:0000256" key="6">
    <source>
        <dbReference type="PROSITE-ProRule" id="PRU00176"/>
    </source>
</evidence>
<dbReference type="FunFam" id="1.10.168.20:FF:000002">
    <property type="entry name" value="40S ribosomal protein S8"/>
    <property type="match status" value="1"/>
</dbReference>
<evidence type="ECO:0000313" key="10">
    <source>
        <dbReference type="EMBL" id="GMJ01474.1"/>
    </source>
</evidence>
<gene>
    <name evidence="10" type="ORF">HRI_003816600</name>
</gene>
<feature type="compositionally biased region" description="Basic residues" evidence="8">
    <location>
        <begin position="479"/>
        <end position="496"/>
    </location>
</feature>
<dbReference type="FunFam" id="3.30.70.330:FF:000102">
    <property type="entry name" value="Heterogeneous nuclear ribonucleoprotein 1"/>
    <property type="match status" value="1"/>
</dbReference>
<evidence type="ECO:0000256" key="1">
    <source>
        <dbReference type="ARBA" id="ARBA00005257"/>
    </source>
</evidence>
<dbReference type="CDD" id="cd12325">
    <property type="entry name" value="RRM1_hnRNPA_hnRNPD_like"/>
    <property type="match status" value="1"/>
</dbReference>
<dbReference type="SMART" id="SM00360">
    <property type="entry name" value="RRM"/>
    <property type="match status" value="2"/>
</dbReference>
<dbReference type="GO" id="GO:0006417">
    <property type="term" value="P:regulation of translation"/>
    <property type="evidence" value="ECO:0007669"/>
    <property type="project" value="TreeGrafter"/>
</dbReference>
<dbReference type="CDD" id="cd12330">
    <property type="entry name" value="RRM2_Hrp1p"/>
    <property type="match status" value="1"/>
</dbReference>
<dbReference type="PANTHER" id="PTHR48032:SF6">
    <property type="entry name" value="RNA-BINDING (RRM_RBD_RNP MOTIFS) FAMILY PROTEIN"/>
    <property type="match status" value="1"/>
</dbReference>
<reference evidence="10" key="1">
    <citation type="submission" date="2023-05" db="EMBL/GenBank/DDBJ databases">
        <title>Genome and transcriptome analyses reveal genes involved in the formation of fine ridges on petal epidermal cells in Hibiscus trionum.</title>
        <authorList>
            <person name="Koshimizu S."/>
            <person name="Masuda S."/>
            <person name="Ishii T."/>
            <person name="Shirasu K."/>
            <person name="Hoshino A."/>
            <person name="Arita M."/>
        </authorList>
    </citation>
    <scope>NUCLEOTIDE SEQUENCE</scope>
    <source>
        <strain evidence="10">Hamamatsu line</strain>
    </source>
</reference>
<dbReference type="GO" id="GO:0003729">
    <property type="term" value="F:mRNA binding"/>
    <property type="evidence" value="ECO:0007669"/>
    <property type="project" value="TreeGrafter"/>
</dbReference>
<feature type="region of interest" description="Disordered" evidence="8">
    <location>
        <begin position="344"/>
        <end position="364"/>
    </location>
</feature>
<accession>A0A9W7IUE5</accession>
<comment type="similarity">
    <text evidence="1 7">Belongs to the eukaryotic ribosomal protein eS8 family.</text>
</comment>
<dbReference type="Pfam" id="PF00076">
    <property type="entry name" value="RRM_1"/>
    <property type="match status" value="2"/>
</dbReference>
<dbReference type="PANTHER" id="PTHR48032">
    <property type="entry name" value="RNA-BINDING PROTEIN MUSASHI HOMOLOG RBP6"/>
    <property type="match status" value="1"/>
</dbReference>
<feature type="domain" description="RRM" evidence="9">
    <location>
        <begin position="106"/>
        <end position="183"/>
    </location>
</feature>
<dbReference type="InterPro" id="IPR035979">
    <property type="entry name" value="RBD_domain_sf"/>
</dbReference>
<evidence type="ECO:0000256" key="3">
    <source>
        <dbReference type="ARBA" id="ARBA00022884"/>
    </source>
</evidence>
<evidence type="ECO:0000256" key="4">
    <source>
        <dbReference type="ARBA" id="ARBA00022980"/>
    </source>
</evidence>
<evidence type="ECO:0000256" key="2">
    <source>
        <dbReference type="ARBA" id="ARBA00022737"/>
    </source>
</evidence>
<name>A0A9W7IUE5_HIBTR</name>
<dbReference type="InterPro" id="IPR018283">
    <property type="entry name" value="Ribosomal_eS8_CS"/>
</dbReference>
<evidence type="ECO:0000256" key="8">
    <source>
        <dbReference type="SAM" id="MobiDB-lite"/>
    </source>
</evidence>
<dbReference type="GO" id="GO:0006412">
    <property type="term" value="P:translation"/>
    <property type="evidence" value="ECO:0007669"/>
    <property type="project" value="InterPro"/>
</dbReference>
<keyword evidence="11" id="KW-1185">Reference proteome</keyword>
<dbReference type="AlphaFoldDB" id="A0A9W7IUE5"/>
<keyword evidence="4 7" id="KW-0689">Ribosomal protein</keyword>
<dbReference type="NCBIfam" id="TIGR00307">
    <property type="entry name" value="eS8"/>
    <property type="match status" value="1"/>
</dbReference>
<keyword evidence="5 7" id="KW-0687">Ribonucleoprotein</keyword>
<dbReference type="FunFam" id="3.10.290.70:FF:000003">
    <property type="entry name" value="40S ribosomal protein S8"/>
    <property type="match status" value="1"/>
</dbReference>
<dbReference type="SUPFAM" id="SSF54928">
    <property type="entry name" value="RNA-binding domain, RBD"/>
    <property type="match status" value="2"/>
</dbReference>
<evidence type="ECO:0000313" key="11">
    <source>
        <dbReference type="Proteomes" id="UP001165190"/>
    </source>
</evidence>
<feature type="domain" description="RRM" evidence="9">
    <location>
        <begin position="6"/>
        <end position="82"/>
    </location>
</feature>
<dbReference type="Gene3D" id="1.10.168.20">
    <property type="entry name" value="Ribosomal protein S8e, subdomain"/>
    <property type="match status" value="1"/>
</dbReference>